<accession>A0A3P7QPU2</accession>
<sequence>MAADAVAARLGVVHNDLRLRRLPCRAKNITYAHVKELQREFSSFRVFDSLADFELIRSSERKQLEQIANTEGQTVFESKSGRLFFGAFFFLCPILLSESTPLSPSPPHAALSRQARFREEKAARSRYQEPYLTAVSDSYSHPSSETESDSSRTRIRNVKLLKLLLQPSCVPPFATTF</sequence>
<dbReference type="EMBL" id="UYRU01084325">
    <property type="protein sequence ID" value="VDN33822.1"/>
    <property type="molecule type" value="Genomic_DNA"/>
</dbReference>
<organism evidence="1 2">
    <name type="scientific">Dibothriocephalus latus</name>
    <name type="common">Fish tapeworm</name>
    <name type="synonym">Diphyllobothrium latum</name>
    <dbReference type="NCBI Taxonomy" id="60516"/>
    <lineage>
        <taxon>Eukaryota</taxon>
        <taxon>Metazoa</taxon>
        <taxon>Spiralia</taxon>
        <taxon>Lophotrochozoa</taxon>
        <taxon>Platyhelminthes</taxon>
        <taxon>Cestoda</taxon>
        <taxon>Eucestoda</taxon>
        <taxon>Diphyllobothriidea</taxon>
        <taxon>Diphyllobothriidae</taxon>
        <taxon>Dibothriocephalus</taxon>
    </lineage>
</organism>
<reference evidence="1 2" key="1">
    <citation type="submission" date="2018-11" db="EMBL/GenBank/DDBJ databases">
        <authorList>
            <consortium name="Pathogen Informatics"/>
        </authorList>
    </citation>
    <scope>NUCLEOTIDE SEQUENCE [LARGE SCALE GENOMIC DNA]</scope>
</reference>
<dbReference type="Proteomes" id="UP000281553">
    <property type="component" value="Unassembled WGS sequence"/>
</dbReference>
<name>A0A3P7QPU2_DIBLA</name>
<dbReference type="AlphaFoldDB" id="A0A3P7QPU2"/>
<keyword evidence="2" id="KW-1185">Reference proteome</keyword>
<dbReference type="OrthoDB" id="429841at2759"/>
<evidence type="ECO:0000313" key="1">
    <source>
        <dbReference type="EMBL" id="VDN33822.1"/>
    </source>
</evidence>
<proteinExistence type="predicted"/>
<evidence type="ECO:0000313" key="2">
    <source>
        <dbReference type="Proteomes" id="UP000281553"/>
    </source>
</evidence>
<gene>
    <name evidence="1" type="ORF">DILT_LOCUS16340</name>
</gene>
<protein>
    <submittedName>
        <fullName evidence="1">Uncharacterized protein</fullName>
    </submittedName>
</protein>